<dbReference type="GO" id="GO:0003700">
    <property type="term" value="F:DNA-binding transcription factor activity"/>
    <property type="evidence" value="ECO:0007669"/>
    <property type="project" value="TreeGrafter"/>
</dbReference>
<dbReference type="Pfam" id="PF00532">
    <property type="entry name" value="Peripla_BP_1"/>
    <property type="match status" value="1"/>
</dbReference>
<dbReference type="SMART" id="SM00354">
    <property type="entry name" value="HTH_LACI"/>
    <property type="match status" value="1"/>
</dbReference>
<name>A0A2W4CRR6_9HYPH</name>
<dbReference type="InterPro" id="IPR001761">
    <property type="entry name" value="Peripla_BP/Lac1_sug-bd_dom"/>
</dbReference>
<dbReference type="Gene3D" id="1.10.260.40">
    <property type="entry name" value="lambda repressor-like DNA-binding domains"/>
    <property type="match status" value="1"/>
</dbReference>
<dbReference type="PANTHER" id="PTHR30146">
    <property type="entry name" value="LACI-RELATED TRANSCRIPTIONAL REPRESSOR"/>
    <property type="match status" value="1"/>
</dbReference>
<dbReference type="Proteomes" id="UP000248925">
    <property type="component" value="Unassembled WGS sequence"/>
</dbReference>
<protein>
    <submittedName>
        <fullName evidence="5">LacI family transcriptional regulator</fullName>
    </submittedName>
</protein>
<evidence type="ECO:0000313" key="6">
    <source>
        <dbReference type="Proteomes" id="UP000248925"/>
    </source>
</evidence>
<proteinExistence type="predicted"/>
<dbReference type="Gene3D" id="3.40.50.2300">
    <property type="match status" value="2"/>
</dbReference>
<evidence type="ECO:0000313" key="5">
    <source>
        <dbReference type="EMBL" id="PZM15129.1"/>
    </source>
</evidence>
<accession>A0A2W4CRR6</accession>
<comment type="caution">
    <text evidence="5">The sequence shown here is derived from an EMBL/GenBank/DDBJ whole genome shotgun (WGS) entry which is preliminary data.</text>
</comment>
<dbReference type="AlphaFoldDB" id="A0A2W4CRR6"/>
<evidence type="ECO:0000256" key="2">
    <source>
        <dbReference type="ARBA" id="ARBA00023125"/>
    </source>
</evidence>
<dbReference type="OrthoDB" id="7325754at2"/>
<dbReference type="InterPro" id="IPR028082">
    <property type="entry name" value="Peripla_BP_I"/>
</dbReference>
<dbReference type="Pfam" id="PF00356">
    <property type="entry name" value="LacI"/>
    <property type="match status" value="1"/>
</dbReference>
<dbReference type="RefSeq" id="WP_111159893.1">
    <property type="nucleotide sequence ID" value="NZ_PCDP01000028.1"/>
</dbReference>
<dbReference type="CDD" id="cd20009">
    <property type="entry name" value="PBP1_RafR-like"/>
    <property type="match status" value="1"/>
</dbReference>
<dbReference type="InterPro" id="IPR010982">
    <property type="entry name" value="Lambda_DNA-bd_dom_sf"/>
</dbReference>
<evidence type="ECO:0000256" key="1">
    <source>
        <dbReference type="ARBA" id="ARBA00023015"/>
    </source>
</evidence>
<dbReference type="CDD" id="cd01392">
    <property type="entry name" value="HTH_LacI"/>
    <property type="match status" value="1"/>
</dbReference>
<dbReference type="SUPFAM" id="SSF53822">
    <property type="entry name" value="Periplasmic binding protein-like I"/>
    <property type="match status" value="1"/>
</dbReference>
<dbReference type="InterPro" id="IPR000843">
    <property type="entry name" value="HTH_LacI"/>
</dbReference>
<sequence length="346" mass="37982">MRQLPSAERAAEIAAVGKPTLRTIAELAGLGVSTVSRALADAPQISQDTRDRVRKIADEVGYLPDRAALRLRTGRTNVISLLMDSHEEILGFGTSMLRGLTVALSGTPYHVIVTPNFRESPVDAVNFILRNRLADGIIFTRTEPFDPRVRLLLEKDFPFVTYGRTEFSTAHAFVDFDDCGFAYEATQRLIAKGRQKVMIILPPKRLMFGQHLLHGFMKAVREAGVAHEIPDSITLDSSAGEIREFVKIRMGQPDGPDAFVCSGEISALATIAGLNERGMVLGRQFDIVAKQTSRLLSEISPGVETIYEDLAAAGESMGNLLMRRIAGVAADQLQILQPLRREVPKD</sequence>
<dbReference type="PANTHER" id="PTHR30146:SF109">
    <property type="entry name" value="HTH-TYPE TRANSCRIPTIONAL REGULATOR GALS"/>
    <property type="match status" value="1"/>
</dbReference>
<gene>
    <name evidence="5" type="ORF">CPY51_08825</name>
</gene>
<keyword evidence="1" id="KW-0805">Transcription regulation</keyword>
<dbReference type="GO" id="GO:0000976">
    <property type="term" value="F:transcription cis-regulatory region binding"/>
    <property type="evidence" value="ECO:0007669"/>
    <property type="project" value="TreeGrafter"/>
</dbReference>
<reference evidence="5 6" key="1">
    <citation type="journal article" date="2018" name="Sci. Rep.">
        <title>Rhizobium tumorigenes sp. nov., a novel plant tumorigenic bacterium isolated from cane gall tumors on thornless blackberry.</title>
        <authorList>
            <person name="Kuzmanovi N."/>
            <person name="Smalla K."/>
            <person name="Gronow S."/>
            <person name="PuBawska J."/>
        </authorList>
    </citation>
    <scope>NUCLEOTIDE SEQUENCE [LARGE SCALE GENOMIC DNA]</scope>
    <source>
        <strain evidence="5 6">CCBAU 85046</strain>
    </source>
</reference>
<evidence type="ECO:0000256" key="3">
    <source>
        <dbReference type="ARBA" id="ARBA00023163"/>
    </source>
</evidence>
<feature type="domain" description="HTH lacI-type" evidence="4">
    <location>
        <begin position="19"/>
        <end position="73"/>
    </location>
</feature>
<organism evidence="5 6">
    <name type="scientific">Rhizobium tubonense</name>
    <dbReference type="NCBI Taxonomy" id="484088"/>
    <lineage>
        <taxon>Bacteria</taxon>
        <taxon>Pseudomonadati</taxon>
        <taxon>Pseudomonadota</taxon>
        <taxon>Alphaproteobacteria</taxon>
        <taxon>Hyphomicrobiales</taxon>
        <taxon>Rhizobiaceae</taxon>
        <taxon>Rhizobium/Agrobacterium group</taxon>
        <taxon>Rhizobium</taxon>
    </lineage>
</organism>
<dbReference type="SUPFAM" id="SSF47413">
    <property type="entry name" value="lambda repressor-like DNA-binding domains"/>
    <property type="match status" value="1"/>
</dbReference>
<keyword evidence="3" id="KW-0804">Transcription</keyword>
<keyword evidence="2" id="KW-0238">DNA-binding</keyword>
<dbReference type="PROSITE" id="PS50932">
    <property type="entry name" value="HTH_LACI_2"/>
    <property type="match status" value="1"/>
</dbReference>
<keyword evidence="6" id="KW-1185">Reference proteome</keyword>
<evidence type="ECO:0000259" key="4">
    <source>
        <dbReference type="PROSITE" id="PS50932"/>
    </source>
</evidence>
<dbReference type="EMBL" id="PCDP01000028">
    <property type="protein sequence ID" value="PZM15129.1"/>
    <property type="molecule type" value="Genomic_DNA"/>
</dbReference>